<proteinExistence type="predicted"/>
<dbReference type="Proteomes" id="UP001232148">
    <property type="component" value="Unassembled WGS sequence"/>
</dbReference>
<protein>
    <submittedName>
        <fullName evidence="1">Uncharacterized protein</fullName>
    </submittedName>
</protein>
<reference evidence="1" key="1">
    <citation type="submission" date="2021-06" db="EMBL/GenBank/DDBJ databases">
        <title>Comparative genomics, transcriptomics and evolutionary studies reveal genomic signatures of adaptation to plant cell wall in hemibiotrophic fungi.</title>
        <authorList>
            <consortium name="DOE Joint Genome Institute"/>
            <person name="Baroncelli R."/>
            <person name="Diaz J.F."/>
            <person name="Benocci T."/>
            <person name="Peng M."/>
            <person name="Battaglia E."/>
            <person name="Haridas S."/>
            <person name="Andreopoulos W."/>
            <person name="Labutti K."/>
            <person name="Pangilinan J."/>
            <person name="Floch G.L."/>
            <person name="Makela M.R."/>
            <person name="Henrissat B."/>
            <person name="Grigoriev I.V."/>
            <person name="Crouch J.A."/>
            <person name="De Vries R.P."/>
            <person name="Sukno S.A."/>
            <person name="Thon M.R."/>
        </authorList>
    </citation>
    <scope>NUCLEOTIDE SEQUENCE</scope>
    <source>
        <strain evidence="1">MAFF235873</strain>
    </source>
</reference>
<dbReference type="EMBL" id="MU842849">
    <property type="protein sequence ID" value="KAK2030630.1"/>
    <property type="molecule type" value="Genomic_DNA"/>
</dbReference>
<organism evidence="1 2">
    <name type="scientific">Colletotrichum zoysiae</name>
    <dbReference type="NCBI Taxonomy" id="1216348"/>
    <lineage>
        <taxon>Eukaryota</taxon>
        <taxon>Fungi</taxon>
        <taxon>Dikarya</taxon>
        <taxon>Ascomycota</taxon>
        <taxon>Pezizomycotina</taxon>
        <taxon>Sordariomycetes</taxon>
        <taxon>Hypocreomycetidae</taxon>
        <taxon>Glomerellales</taxon>
        <taxon>Glomerellaceae</taxon>
        <taxon>Colletotrichum</taxon>
        <taxon>Colletotrichum graminicola species complex</taxon>
    </lineage>
</organism>
<sequence length="120" mass="12961">MAPAYLMEGRWRRGPGSGAEQLLLREFSSLAASNHGAKSTRVAALWCLTDRRADWRLETRVGDSSFPQDTAREVARITAGRPACSMQLESCNIAAGCGQGAAMVGELNTDLTPQEETSPY</sequence>
<dbReference type="AlphaFoldDB" id="A0AAD9M6E9"/>
<evidence type="ECO:0000313" key="1">
    <source>
        <dbReference type="EMBL" id="KAK2030630.1"/>
    </source>
</evidence>
<gene>
    <name evidence="1" type="ORF">LX32DRAFT_317953</name>
</gene>
<keyword evidence="2" id="KW-1185">Reference proteome</keyword>
<evidence type="ECO:0000313" key="2">
    <source>
        <dbReference type="Proteomes" id="UP001232148"/>
    </source>
</evidence>
<comment type="caution">
    <text evidence="1">The sequence shown here is derived from an EMBL/GenBank/DDBJ whole genome shotgun (WGS) entry which is preliminary data.</text>
</comment>
<accession>A0AAD9M6E9</accession>
<name>A0AAD9M6E9_9PEZI</name>